<comment type="caution">
    <text evidence="3">The sequence shown here is derived from an EMBL/GenBank/DDBJ whole genome shotgun (WGS) entry which is preliminary data.</text>
</comment>
<evidence type="ECO:0000313" key="4">
    <source>
        <dbReference type="Proteomes" id="UP001497623"/>
    </source>
</evidence>
<evidence type="ECO:0000313" key="3">
    <source>
        <dbReference type="EMBL" id="CAL4067536.1"/>
    </source>
</evidence>
<protein>
    <submittedName>
        <fullName evidence="3">Uncharacterized protein</fullName>
    </submittedName>
</protein>
<feature type="signal peptide" evidence="2">
    <location>
        <begin position="1"/>
        <end position="28"/>
    </location>
</feature>
<accession>A0AAV2PZA1</accession>
<reference evidence="3 4" key="1">
    <citation type="submission" date="2024-05" db="EMBL/GenBank/DDBJ databases">
        <authorList>
            <person name="Wallberg A."/>
        </authorList>
    </citation>
    <scope>NUCLEOTIDE SEQUENCE [LARGE SCALE GENOMIC DNA]</scope>
</reference>
<feature type="chain" id="PRO_5044022097" evidence="2">
    <location>
        <begin position="29"/>
        <end position="135"/>
    </location>
</feature>
<keyword evidence="2" id="KW-0732">Signal</keyword>
<name>A0AAV2PZA1_MEGNR</name>
<sequence>MCLSPTSPMTSLLTWQLVMLLLLTGITVDSFVQLGRQLEYLEEAIPGGRYTVGLQRHPNEYISKQKHQEHHHRRHHNHHHDRHHEHHGGRPPGLMWPGKPGEHPEVDEPHSQDVTAVVGREVRLNCRIHSLGNRT</sequence>
<feature type="region of interest" description="Disordered" evidence="1">
    <location>
        <begin position="66"/>
        <end position="114"/>
    </location>
</feature>
<dbReference type="EMBL" id="CAXKWB010002743">
    <property type="protein sequence ID" value="CAL4067536.1"/>
    <property type="molecule type" value="Genomic_DNA"/>
</dbReference>
<dbReference type="AlphaFoldDB" id="A0AAV2PZA1"/>
<proteinExistence type="predicted"/>
<organism evidence="3 4">
    <name type="scientific">Meganyctiphanes norvegica</name>
    <name type="common">Northern krill</name>
    <name type="synonym">Thysanopoda norvegica</name>
    <dbReference type="NCBI Taxonomy" id="48144"/>
    <lineage>
        <taxon>Eukaryota</taxon>
        <taxon>Metazoa</taxon>
        <taxon>Ecdysozoa</taxon>
        <taxon>Arthropoda</taxon>
        <taxon>Crustacea</taxon>
        <taxon>Multicrustacea</taxon>
        <taxon>Malacostraca</taxon>
        <taxon>Eumalacostraca</taxon>
        <taxon>Eucarida</taxon>
        <taxon>Euphausiacea</taxon>
        <taxon>Euphausiidae</taxon>
        <taxon>Meganyctiphanes</taxon>
    </lineage>
</organism>
<dbReference type="Proteomes" id="UP001497623">
    <property type="component" value="Unassembled WGS sequence"/>
</dbReference>
<evidence type="ECO:0000256" key="1">
    <source>
        <dbReference type="SAM" id="MobiDB-lite"/>
    </source>
</evidence>
<gene>
    <name evidence="3" type="ORF">MNOR_LOCUS6590</name>
</gene>
<evidence type="ECO:0000256" key="2">
    <source>
        <dbReference type="SAM" id="SignalP"/>
    </source>
</evidence>
<keyword evidence="4" id="KW-1185">Reference proteome</keyword>
<feature type="compositionally biased region" description="Basic residues" evidence="1">
    <location>
        <begin position="66"/>
        <end position="89"/>
    </location>
</feature>
<feature type="compositionally biased region" description="Basic and acidic residues" evidence="1">
    <location>
        <begin position="100"/>
        <end position="111"/>
    </location>
</feature>
<feature type="non-terminal residue" evidence="3">
    <location>
        <position position="135"/>
    </location>
</feature>